<evidence type="ECO:0000256" key="1">
    <source>
        <dbReference type="SAM" id="Phobius"/>
    </source>
</evidence>
<name>A0A6A8LQ37_9LACO</name>
<organism evidence="2 5">
    <name type="scientific">Ligilactobacillus salivarius</name>
    <dbReference type="NCBI Taxonomy" id="1624"/>
    <lineage>
        <taxon>Bacteria</taxon>
        <taxon>Bacillati</taxon>
        <taxon>Bacillota</taxon>
        <taxon>Bacilli</taxon>
        <taxon>Lactobacillales</taxon>
        <taxon>Lactobacillaceae</taxon>
        <taxon>Ligilactobacillus</taxon>
    </lineage>
</organism>
<dbReference type="RefSeq" id="WP_034982676.1">
    <property type="nucleotide sequence ID" value="NZ_CP123971.1"/>
</dbReference>
<dbReference type="EMBL" id="CP123971">
    <property type="protein sequence ID" value="WII29176.1"/>
    <property type="molecule type" value="Genomic_DNA"/>
</dbReference>
<protein>
    <submittedName>
        <fullName evidence="2">Uncharacterized protein</fullName>
    </submittedName>
</protein>
<dbReference type="EMBL" id="WKKX01000062">
    <property type="protein sequence ID" value="MSE07666.1"/>
    <property type="molecule type" value="Genomic_DNA"/>
</dbReference>
<evidence type="ECO:0000313" key="5">
    <source>
        <dbReference type="Proteomes" id="UP000437575"/>
    </source>
</evidence>
<reference evidence="5 6" key="1">
    <citation type="submission" date="2019-11" db="EMBL/GenBank/DDBJ databases">
        <title>Draft Genome Sequence of Plant Growth-Promoting Rhizosphere-Associated Bacteria.</title>
        <authorList>
            <person name="Vasilyev I.Y."/>
            <person name="Radchenko V."/>
            <person name="Ilnitskaya E.V."/>
        </authorList>
    </citation>
    <scope>NUCLEOTIDE SEQUENCE [LARGE SCALE GENOMIC DNA]</scope>
    <source>
        <strain evidence="3 6">VRA_01-1sq_f</strain>
        <strain evidence="2 5">VRA_1sq_f</strain>
    </source>
</reference>
<keyword evidence="1" id="KW-0472">Membrane</keyword>
<evidence type="ECO:0000313" key="3">
    <source>
        <dbReference type="EMBL" id="MSE07666.1"/>
    </source>
</evidence>
<dbReference type="Proteomes" id="UP000437575">
    <property type="component" value="Unassembled WGS sequence"/>
</dbReference>
<evidence type="ECO:0000313" key="4">
    <source>
        <dbReference type="EMBL" id="WII29176.1"/>
    </source>
</evidence>
<dbReference type="EMBL" id="WKKZ01000197">
    <property type="protein sequence ID" value="MSE05323.1"/>
    <property type="molecule type" value="Genomic_DNA"/>
</dbReference>
<gene>
    <name evidence="3" type="ORF">GKC33_02690</name>
    <name evidence="2" type="ORF">GKC34_05685</name>
    <name evidence="4" type="ORF">QFE45_03485</name>
</gene>
<dbReference type="AlphaFoldDB" id="A0A6A8LQ37"/>
<proteinExistence type="predicted"/>
<evidence type="ECO:0000313" key="2">
    <source>
        <dbReference type="EMBL" id="MSE05323.1"/>
    </source>
</evidence>
<dbReference type="Proteomes" id="UP001231316">
    <property type="component" value="Chromosome"/>
</dbReference>
<keyword evidence="1" id="KW-1133">Transmembrane helix</keyword>
<accession>A0A6A8LQ37</accession>
<keyword evidence="1" id="KW-0812">Transmembrane</keyword>
<reference evidence="4" key="2">
    <citation type="submission" date="2023-04" db="EMBL/GenBank/DDBJ databases">
        <title>Four porcine-derived lactic acid bacteria strains analyses and their evaluation as potential probiotics based on genomics.</title>
        <authorList>
            <person name="Niu D."/>
        </authorList>
    </citation>
    <scope>NUCLEOTIDE SEQUENCE</scope>
    <source>
        <strain evidence="4">ZSA5</strain>
    </source>
</reference>
<dbReference type="Proteomes" id="UP000467635">
    <property type="component" value="Unassembled WGS sequence"/>
</dbReference>
<evidence type="ECO:0000313" key="6">
    <source>
        <dbReference type="Proteomes" id="UP000467635"/>
    </source>
</evidence>
<sequence>MKKILVLLLTIISVVSMIGVIAGYVLDALGVCGAGFYLIGIGEVVCVASASVVVAIGILSNLE</sequence>
<feature type="transmembrane region" description="Helical" evidence="1">
    <location>
        <begin position="33"/>
        <end position="59"/>
    </location>
</feature>